<keyword evidence="3" id="KW-1185">Reference proteome</keyword>
<gene>
    <name evidence="2" type="ORF">PG996_016038</name>
</gene>
<dbReference type="Proteomes" id="UP001446871">
    <property type="component" value="Unassembled WGS sequence"/>
</dbReference>
<sequence>MDLLHFCLLLLGFAPCALGNFWVFSVHWHHSNGFMFFNCDTVNDATWWDASGDVSGGKKGVRVVGPANDPDTFETNVLSVHWTYYKARGQKIYDLSGKDHGFCRPIGGVSNACAYEIQSIFHCNSDYTAEEMSREGYQTGPP</sequence>
<evidence type="ECO:0000313" key="2">
    <source>
        <dbReference type="EMBL" id="KAK8047974.1"/>
    </source>
</evidence>
<reference evidence="2 3" key="1">
    <citation type="submission" date="2023-01" db="EMBL/GenBank/DDBJ databases">
        <title>Analysis of 21 Apiospora genomes using comparative genomics revels a genus with tremendous synthesis potential of carbohydrate active enzymes and secondary metabolites.</title>
        <authorList>
            <person name="Sorensen T."/>
        </authorList>
    </citation>
    <scope>NUCLEOTIDE SEQUENCE [LARGE SCALE GENOMIC DNA]</scope>
    <source>
        <strain evidence="2 3">CBS 83171</strain>
    </source>
</reference>
<evidence type="ECO:0000313" key="3">
    <source>
        <dbReference type="Proteomes" id="UP001446871"/>
    </source>
</evidence>
<feature type="chain" id="PRO_5045438029" evidence="1">
    <location>
        <begin position="20"/>
        <end position="142"/>
    </location>
</feature>
<comment type="caution">
    <text evidence="2">The sequence shown here is derived from an EMBL/GenBank/DDBJ whole genome shotgun (WGS) entry which is preliminary data.</text>
</comment>
<evidence type="ECO:0000256" key="1">
    <source>
        <dbReference type="SAM" id="SignalP"/>
    </source>
</evidence>
<feature type="signal peptide" evidence="1">
    <location>
        <begin position="1"/>
        <end position="19"/>
    </location>
</feature>
<protein>
    <submittedName>
        <fullName evidence="2">Uncharacterized protein</fullName>
    </submittedName>
</protein>
<dbReference type="EMBL" id="JAQQWM010000009">
    <property type="protein sequence ID" value="KAK8047974.1"/>
    <property type="molecule type" value="Genomic_DNA"/>
</dbReference>
<proteinExistence type="predicted"/>
<organism evidence="2 3">
    <name type="scientific">Apiospora saccharicola</name>
    <dbReference type="NCBI Taxonomy" id="335842"/>
    <lineage>
        <taxon>Eukaryota</taxon>
        <taxon>Fungi</taxon>
        <taxon>Dikarya</taxon>
        <taxon>Ascomycota</taxon>
        <taxon>Pezizomycotina</taxon>
        <taxon>Sordariomycetes</taxon>
        <taxon>Xylariomycetidae</taxon>
        <taxon>Amphisphaeriales</taxon>
        <taxon>Apiosporaceae</taxon>
        <taxon>Apiospora</taxon>
    </lineage>
</organism>
<accession>A0ABR1TQG6</accession>
<keyword evidence="1" id="KW-0732">Signal</keyword>
<name>A0ABR1TQG6_9PEZI</name>